<accession>A0A2T2N7Z6</accession>
<keyword evidence="2" id="KW-1185">Reference proteome</keyword>
<reference evidence="1 2" key="1">
    <citation type="journal article" date="2018" name="Front. Microbiol.">
        <title>Genome-Wide Analysis of Corynespora cassiicola Leaf Fall Disease Putative Effectors.</title>
        <authorList>
            <person name="Lopez D."/>
            <person name="Ribeiro S."/>
            <person name="Label P."/>
            <person name="Fumanal B."/>
            <person name="Venisse J.S."/>
            <person name="Kohler A."/>
            <person name="de Oliveira R.R."/>
            <person name="Labutti K."/>
            <person name="Lipzen A."/>
            <person name="Lail K."/>
            <person name="Bauer D."/>
            <person name="Ohm R.A."/>
            <person name="Barry K.W."/>
            <person name="Spatafora J."/>
            <person name="Grigoriev I.V."/>
            <person name="Martin F.M."/>
            <person name="Pujade-Renaud V."/>
        </authorList>
    </citation>
    <scope>NUCLEOTIDE SEQUENCE [LARGE SCALE GENOMIC DNA]</scope>
    <source>
        <strain evidence="1 2">Philippines</strain>
    </source>
</reference>
<evidence type="ECO:0000313" key="2">
    <source>
        <dbReference type="Proteomes" id="UP000240883"/>
    </source>
</evidence>
<dbReference type="Proteomes" id="UP000240883">
    <property type="component" value="Unassembled WGS sequence"/>
</dbReference>
<gene>
    <name evidence="1" type="ORF">BS50DRAFT_153219</name>
</gene>
<organism evidence="1 2">
    <name type="scientific">Corynespora cassiicola Philippines</name>
    <dbReference type="NCBI Taxonomy" id="1448308"/>
    <lineage>
        <taxon>Eukaryota</taxon>
        <taxon>Fungi</taxon>
        <taxon>Dikarya</taxon>
        <taxon>Ascomycota</taxon>
        <taxon>Pezizomycotina</taxon>
        <taxon>Dothideomycetes</taxon>
        <taxon>Pleosporomycetidae</taxon>
        <taxon>Pleosporales</taxon>
        <taxon>Corynesporascaceae</taxon>
        <taxon>Corynespora</taxon>
    </lineage>
</organism>
<dbReference type="EMBL" id="KZ678144">
    <property type="protein sequence ID" value="PSN61529.1"/>
    <property type="molecule type" value="Genomic_DNA"/>
</dbReference>
<proteinExistence type="predicted"/>
<name>A0A2T2N7Z6_CORCC</name>
<dbReference type="AlphaFoldDB" id="A0A2T2N7Z6"/>
<protein>
    <submittedName>
        <fullName evidence="1">Uncharacterized protein</fullName>
    </submittedName>
</protein>
<evidence type="ECO:0000313" key="1">
    <source>
        <dbReference type="EMBL" id="PSN61529.1"/>
    </source>
</evidence>
<sequence>MRACMLFFFPTTRTCPPSTRFHSLSYSVPGSSATRFPSHVSRPVPFPQYLALGNFFLCVASLCLQQSLRLVCRNIAALLDAVAGDRRNEGSRPILGAPPMPSQHEANFWKTAISVRIMPAGAPWAPLLNAVGMWTKSNFPRNRRHANHVPRIERRSGTRPPHGSRGLIASVVVVAVSVFFFSRESILGLLGAPNASNAYTAATRAKQVPRSLHSGILAIPSHEINPPRSR</sequence>